<comment type="function">
    <text evidence="12">RNA helicase.</text>
</comment>
<evidence type="ECO:0000256" key="6">
    <source>
        <dbReference type="ARBA" id="ARBA00022806"/>
    </source>
</evidence>
<evidence type="ECO:0000256" key="11">
    <source>
        <dbReference type="PROSITE-ProRule" id="PRU00552"/>
    </source>
</evidence>
<dbReference type="InterPro" id="IPR027417">
    <property type="entry name" value="P-loop_NTPase"/>
</dbReference>
<dbReference type="Gene3D" id="3.40.50.300">
    <property type="entry name" value="P-loop containing nucleotide triphosphate hydrolases"/>
    <property type="match status" value="2"/>
</dbReference>
<feature type="region of interest" description="Disordered" evidence="13">
    <location>
        <begin position="683"/>
        <end position="832"/>
    </location>
</feature>
<reference evidence="17 18" key="1">
    <citation type="submission" date="2015-05" db="EMBL/GenBank/DDBJ databases">
        <title>Distinctive expansion of gene families associated with plant cell wall degradation and secondary metabolism in the genomes of grapevine trunk pathogens.</title>
        <authorList>
            <person name="Lawrence D.P."/>
            <person name="Travadon R."/>
            <person name="Rolshausen P.E."/>
            <person name="Baumgartner K."/>
        </authorList>
    </citation>
    <scope>NUCLEOTIDE SEQUENCE [LARGE SCALE GENOMIC DNA]</scope>
    <source>
        <strain evidence="17">UCRPC4</strain>
    </source>
</reference>
<dbReference type="GO" id="GO:0003724">
    <property type="term" value="F:RNA helicase activity"/>
    <property type="evidence" value="ECO:0007669"/>
    <property type="project" value="UniProtKB-EC"/>
</dbReference>
<comment type="domain">
    <text evidence="12">The Q motif is unique to and characteristic of the DEAD box family of RNA helicases and controls ATP binding and hydrolysis.</text>
</comment>
<feature type="compositionally biased region" description="Basic and acidic residues" evidence="13">
    <location>
        <begin position="729"/>
        <end position="738"/>
    </location>
</feature>
<dbReference type="InterPro" id="IPR011545">
    <property type="entry name" value="DEAD/DEAH_box_helicase_dom"/>
</dbReference>
<dbReference type="OrthoDB" id="10259640at2759"/>
<gene>
    <name evidence="17" type="ORF">UCRPC4_g01054</name>
</gene>
<evidence type="ECO:0000313" key="18">
    <source>
        <dbReference type="Proteomes" id="UP000053317"/>
    </source>
</evidence>
<keyword evidence="2" id="KW-0690">Ribosome biogenesis</keyword>
<feature type="short sequence motif" description="Q motif" evidence="11">
    <location>
        <begin position="49"/>
        <end position="77"/>
    </location>
</feature>
<feature type="compositionally biased region" description="Basic and acidic residues" evidence="13">
    <location>
        <begin position="683"/>
        <end position="705"/>
    </location>
</feature>
<evidence type="ECO:0000259" key="15">
    <source>
        <dbReference type="PROSITE" id="PS51194"/>
    </source>
</evidence>
<keyword evidence="7 12" id="KW-0067">ATP-binding</keyword>
<evidence type="ECO:0000259" key="14">
    <source>
        <dbReference type="PROSITE" id="PS51192"/>
    </source>
</evidence>
<evidence type="ECO:0000256" key="3">
    <source>
        <dbReference type="ARBA" id="ARBA00022552"/>
    </source>
</evidence>
<evidence type="ECO:0000256" key="8">
    <source>
        <dbReference type="ARBA" id="ARBA00022884"/>
    </source>
</evidence>
<evidence type="ECO:0000256" key="7">
    <source>
        <dbReference type="ARBA" id="ARBA00022840"/>
    </source>
</evidence>
<feature type="region of interest" description="Disordered" evidence="13">
    <location>
        <begin position="1"/>
        <end position="33"/>
    </location>
</feature>
<dbReference type="PROSITE" id="PS00039">
    <property type="entry name" value="DEAD_ATP_HELICASE"/>
    <property type="match status" value="1"/>
</dbReference>
<dbReference type="Proteomes" id="UP000053317">
    <property type="component" value="Unassembled WGS sequence"/>
</dbReference>
<dbReference type="PANTHER" id="PTHR24031">
    <property type="entry name" value="RNA HELICASE"/>
    <property type="match status" value="1"/>
</dbReference>
<name>A0A0G2EZB1_PHACM</name>
<dbReference type="Pfam" id="PF13959">
    <property type="entry name" value="CTE_SPB4"/>
    <property type="match status" value="1"/>
</dbReference>
<organism evidence="17 18">
    <name type="scientific">Phaeomoniella chlamydospora</name>
    <name type="common">Phaeoacremonium chlamydosporum</name>
    <dbReference type="NCBI Taxonomy" id="158046"/>
    <lineage>
        <taxon>Eukaryota</taxon>
        <taxon>Fungi</taxon>
        <taxon>Dikarya</taxon>
        <taxon>Ascomycota</taxon>
        <taxon>Pezizomycotina</taxon>
        <taxon>Eurotiomycetes</taxon>
        <taxon>Chaetothyriomycetidae</taxon>
        <taxon>Phaeomoniellales</taxon>
        <taxon>Phaeomoniellaceae</taxon>
        <taxon>Phaeomoniella</taxon>
    </lineage>
</organism>
<evidence type="ECO:0000256" key="10">
    <source>
        <dbReference type="ARBA" id="ARBA00047984"/>
    </source>
</evidence>
<protein>
    <recommendedName>
        <fullName evidence="12">ATP-dependent RNA helicase</fullName>
        <ecNumber evidence="12">3.6.4.13</ecNumber>
    </recommendedName>
</protein>
<dbReference type="InterPro" id="IPR000629">
    <property type="entry name" value="RNA-helicase_DEAD-box_CS"/>
</dbReference>
<keyword evidence="4 12" id="KW-0547">Nucleotide-binding</keyword>
<dbReference type="PROSITE" id="PS51194">
    <property type="entry name" value="HELICASE_CTER"/>
    <property type="match status" value="1"/>
</dbReference>
<keyword evidence="18" id="KW-1185">Reference proteome</keyword>
<dbReference type="Pfam" id="PF00271">
    <property type="entry name" value="Helicase_C"/>
    <property type="match status" value="1"/>
</dbReference>
<dbReference type="GO" id="GO:0003723">
    <property type="term" value="F:RNA binding"/>
    <property type="evidence" value="ECO:0007669"/>
    <property type="project" value="UniProtKB-UniRule"/>
</dbReference>
<evidence type="ECO:0000256" key="9">
    <source>
        <dbReference type="ARBA" id="ARBA00023242"/>
    </source>
</evidence>
<dbReference type="GO" id="GO:0042802">
    <property type="term" value="F:identical protein binding"/>
    <property type="evidence" value="ECO:0007669"/>
    <property type="project" value="EnsemblFungi"/>
</dbReference>
<evidence type="ECO:0000259" key="16">
    <source>
        <dbReference type="PROSITE" id="PS51195"/>
    </source>
</evidence>
<feature type="domain" description="Helicase C-terminal" evidence="15">
    <location>
        <begin position="285"/>
        <end position="444"/>
    </location>
</feature>
<accession>A0A0G2EZB1</accession>
<dbReference type="InterPro" id="IPR014001">
    <property type="entry name" value="Helicase_ATP-bd"/>
</dbReference>
<feature type="region of interest" description="Disordered" evidence="13">
    <location>
        <begin position="509"/>
        <end position="535"/>
    </location>
</feature>
<keyword evidence="8 12" id="KW-0694">RNA-binding</keyword>
<dbReference type="InterPro" id="IPR025313">
    <property type="entry name" value="SPB4-like_CTE"/>
</dbReference>
<dbReference type="SMART" id="SM01178">
    <property type="entry name" value="DUF4217"/>
    <property type="match status" value="1"/>
</dbReference>
<dbReference type="GO" id="GO:0006364">
    <property type="term" value="P:rRNA processing"/>
    <property type="evidence" value="ECO:0007669"/>
    <property type="project" value="UniProtKB-KW"/>
</dbReference>
<dbReference type="InterPro" id="IPR014014">
    <property type="entry name" value="RNA_helicase_DEAD_Q_motif"/>
</dbReference>
<feature type="domain" description="Helicase ATP-binding" evidence="14">
    <location>
        <begin position="80"/>
        <end position="256"/>
    </location>
</feature>
<keyword evidence="3" id="KW-0698">rRNA processing</keyword>
<evidence type="ECO:0000256" key="2">
    <source>
        <dbReference type="ARBA" id="ARBA00022517"/>
    </source>
</evidence>
<comment type="similarity">
    <text evidence="12">Belongs to the DEAD box helicase family.</text>
</comment>
<dbReference type="AlphaFoldDB" id="A0A0G2EZB1"/>
<reference evidence="17 18" key="2">
    <citation type="submission" date="2015-05" db="EMBL/GenBank/DDBJ databases">
        <authorList>
            <person name="Morales-Cruz A."/>
            <person name="Amrine K.C."/>
            <person name="Cantu D."/>
        </authorList>
    </citation>
    <scope>NUCLEOTIDE SEQUENCE [LARGE SCALE GENOMIC DNA]</scope>
    <source>
        <strain evidence="17">UCRPC4</strain>
    </source>
</reference>
<dbReference type="InterPro" id="IPR001650">
    <property type="entry name" value="Helicase_C-like"/>
</dbReference>
<evidence type="ECO:0000256" key="5">
    <source>
        <dbReference type="ARBA" id="ARBA00022801"/>
    </source>
</evidence>
<keyword evidence="9" id="KW-0539">Nucleus</keyword>
<dbReference type="GO" id="GO:0032040">
    <property type="term" value="C:small-subunit processome"/>
    <property type="evidence" value="ECO:0007669"/>
    <property type="project" value="EnsemblFungi"/>
</dbReference>
<comment type="subcellular location">
    <subcellularLocation>
        <location evidence="1">Nucleus</location>
        <location evidence="1">Nucleolus</location>
    </subcellularLocation>
</comment>
<dbReference type="CDD" id="cd17941">
    <property type="entry name" value="DEADc_DDX10"/>
    <property type="match status" value="1"/>
</dbReference>
<dbReference type="CDD" id="cd18787">
    <property type="entry name" value="SF2_C_DEAD"/>
    <property type="match status" value="1"/>
</dbReference>
<evidence type="ECO:0000256" key="1">
    <source>
        <dbReference type="ARBA" id="ARBA00004604"/>
    </source>
</evidence>
<dbReference type="SMART" id="SM00490">
    <property type="entry name" value="HELICc"/>
    <property type="match status" value="1"/>
</dbReference>
<proteinExistence type="inferred from homology"/>
<feature type="compositionally biased region" description="Basic residues" evidence="13">
    <location>
        <begin position="793"/>
        <end position="802"/>
    </location>
</feature>
<dbReference type="PROSITE" id="PS51195">
    <property type="entry name" value="Q_MOTIF"/>
    <property type="match status" value="1"/>
</dbReference>
<dbReference type="EMBL" id="LCWF01000024">
    <property type="protein sequence ID" value="KKY27459.1"/>
    <property type="molecule type" value="Genomic_DNA"/>
</dbReference>
<dbReference type="SMART" id="SM00487">
    <property type="entry name" value="DEXDc"/>
    <property type="match status" value="1"/>
</dbReference>
<evidence type="ECO:0000256" key="13">
    <source>
        <dbReference type="SAM" id="MobiDB-lite"/>
    </source>
</evidence>
<dbReference type="EC" id="3.6.4.13" evidence="12"/>
<keyword evidence="5 12" id="KW-0378">Hydrolase</keyword>
<dbReference type="SUPFAM" id="SSF52540">
    <property type="entry name" value="P-loop containing nucleoside triphosphate hydrolases"/>
    <property type="match status" value="1"/>
</dbReference>
<comment type="caution">
    <text evidence="17">The sequence shown here is derived from an EMBL/GenBank/DDBJ whole genome shotgun (WGS) entry which is preliminary data.</text>
</comment>
<evidence type="ECO:0000256" key="4">
    <source>
        <dbReference type="ARBA" id="ARBA00022741"/>
    </source>
</evidence>
<sequence length="832" mass="93450">MAPGFRKAVAKPPKHKTSPRPLKRKRDGEDLDSLQRKVDEFGVGEEAVGEFTKLPLSSVTLSGLKASSFEKLTPIQSQAIPSALRGNDILGAARTGSGKTLAFLIPVLENLYRKRWTEYDGLGALILSPTRELAIQIFEVLRKIGRNHTFSAGLVIGGKSLQEERERLGRMNILVATPGRMLQHMDQTADLEVGNLQIMVLDEADRVMDMGFKETVDAIIDHLPPAGQRQTMLFSATQTKRVSDLARLNLKDPDFVSVNEAGKAGESVTPEKLQQNYVVTPLPEKLDVLWSFIRSNLKSKTLVFLSSGKQVRFVYESFRHLQPGIPLLHLHGRQKQTARLDITTRFSRSQTAVLFATDVAARGLDFPAVDWVVQVDCPEDVDTYIHRVGRTARYNRDGRAALFLDPSEEVGMLEALAAKKIQLEKINVRQKKQSSIKSQLQNMCFKDPELKYLGQKAFISYVRSIHIQKNKDIFKVKELSLDDFAASMGLPGAPRVKFVKGEDAKKIKNRSRVLAESSGSENEDDKANKSKTVRTKYDRMFERQNQDILAPHYSKMIDGAVSNSDDVANGTANGDDDEDDFLSVKRRFVAGDIGLDQEQEAPSRQAMMLPKKKIVLPDGEVKEEIKRIQLSDKPDETLIVDSNRRAKLLKSKKALLKFKGHGSHMHFDDEGVGHEAEYYEREEEFAKKGAAEDQREEFLNDERKWIATVDEEDKELAKQKRKEKRIRRKERERLEAEGGRTAVLDPDNEAIGVDLDTLGQEDGDSSIDEPAKKKPKKWFQDDSDDEAAPARGAKSKRKKGRAAHATEASEEENEGPQTLEDLETLALGVMRR</sequence>
<dbReference type="PROSITE" id="PS51192">
    <property type="entry name" value="HELICASE_ATP_BIND_1"/>
    <property type="match status" value="1"/>
</dbReference>
<evidence type="ECO:0000256" key="12">
    <source>
        <dbReference type="RuleBase" id="RU365068"/>
    </source>
</evidence>
<dbReference type="GO" id="GO:0016887">
    <property type="term" value="F:ATP hydrolysis activity"/>
    <property type="evidence" value="ECO:0007669"/>
    <property type="project" value="RHEA"/>
</dbReference>
<evidence type="ECO:0000313" key="17">
    <source>
        <dbReference type="EMBL" id="KKY27459.1"/>
    </source>
</evidence>
<feature type="compositionally biased region" description="Basic residues" evidence="13">
    <location>
        <begin position="719"/>
        <end position="728"/>
    </location>
</feature>
<dbReference type="GO" id="GO:0005524">
    <property type="term" value="F:ATP binding"/>
    <property type="evidence" value="ECO:0007669"/>
    <property type="project" value="UniProtKB-UniRule"/>
</dbReference>
<feature type="compositionally biased region" description="Basic residues" evidence="13">
    <location>
        <begin position="8"/>
        <end position="25"/>
    </location>
</feature>
<feature type="domain" description="DEAD-box RNA helicase Q" evidence="16">
    <location>
        <begin position="49"/>
        <end position="77"/>
    </location>
</feature>
<comment type="catalytic activity">
    <reaction evidence="10 12">
        <text>ATP + H2O = ADP + phosphate + H(+)</text>
        <dbReference type="Rhea" id="RHEA:13065"/>
        <dbReference type="ChEBI" id="CHEBI:15377"/>
        <dbReference type="ChEBI" id="CHEBI:15378"/>
        <dbReference type="ChEBI" id="CHEBI:30616"/>
        <dbReference type="ChEBI" id="CHEBI:43474"/>
        <dbReference type="ChEBI" id="CHEBI:456216"/>
        <dbReference type="EC" id="3.6.4.13"/>
    </reaction>
</comment>
<dbReference type="Pfam" id="PF00270">
    <property type="entry name" value="DEAD"/>
    <property type="match status" value="1"/>
</dbReference>
<keyword evidence="6 12" id="KW-0347">Helicase</keyword>